<evidence type="ECO:0000313" key="3">
    <source>
        <dbReference type="Proteomes" id="UP000409147"/>
    </source>
</evidence>
<feature type="domain" description="Polysaccharide pyruvyl transferase" evidence="1">
    <location>
        <begin position="16"/>
        <end position="304"/>
    </location>
</feature>
<accession>A0A564ULN6</accession>
<dbReference type="EMBL" id="CABHNB010000043">
    <property type="protein sequence ID" value="VUX20122.1"/>
    <property type="molecule type" value="Genomic_DNA"/>
</dbReference>
<sequence>MMKYDIGILTFWNVPNFGTYAQAYALQRVLQELNNEKDVRQIAHLDRKHFNFYYDKKRYYKKFPVWKKSFWKSFFIKDNSSVSKEKEFINAYALIPHTENISVDNLKDFKFDKVFLGSDIVWDYSIKVFNNDPLLFGQGFNVGELNAYAASFGTVPVDAKVPDYVNCALKKMKYISVRDERSAEIVENVTGIKPPIVLDPTWLWDFNKDENIIKPIEKDYILVYGQDFTPVFIENLRKYANESNKKIIALDCNEDHYDWCDKMIGQTELSPFQWIGYFKHATLIATSTFHGITFSLLFNKKFAFCKTEFIMAKIDEFLRELKLFELFDTNQDDVVGMFNHDFNYGYINKIIEGKRNASLDFLRKACND</sequence>
<dbReference type="AlphaFoldDB" id="A0A564ULN6"/>
<gene>
    <name evidence="2" type="ORF">ROSSTS7063_03071</name>
</gene>
<dbReference type="RefSeq" id="WP_144369689.1">
    <property type="nucleotide sequence ID" value="NZ_CABHNB010000043.1"/>
</dbReference>
<evidence type="ECO:0000259" key="1">
    <source>
        <dbReference type="Pfam" id="PF04230"/>
    </source>
</evidence>
<organism evidence="2 3">
    <name type="scientific">Blautia obeum</name>
    <dbReference type="NCBI Taxonomy" id="40520"/>
    <lineage>
        <taxon>Bacteria</taxon>
        <taxon>Bacillati</taxon>
        <taxon>Bacillota</taxon>
        <taxon>Clostridia</taxon>
        <taxon>Lachnospirales</taxon>
        <taxon>Lachnospiraceae</taxon>
        <taxon>Blautia</taxon>
    </lineage>
</organism>
<dbReference type="GO" id="GO:0016740">
    <property type="term" value="F:transferase activity"/>
    <property type="evidence" value="ECO:0007669"/>
    <property type="project" value="UniProtKB-KW"/>
</dbReference>
<proteinExistence type="predicted"/>
<reference evidence="2 3" key="1">
    <citation type="submission" date="2019-07" db="EMBL/GenBank/DDBJ databases">
        <authorList>
            <person name="Hibberd C M."/>
            <person name="Gehrig L. J."/>
            <person name="Chang H.-W."/>
            <person name="Venkatesh S."/>
        </authorList>
    </citation>
    <scope>NUCLEOTIDE SEQUENCE [LARGE SCALE GENOMIC DNA]</scope>
    <source>
        <strain evidence="2">Ruminococcus_obeum_SSTS_Bg7063</strain>
    </source>
</reference>
<dbReference type="Pfam" id="PF04230">
    <property type="entry name" value="PS_pyruv_trans"/>
    <property type="match status" value="1"/>
</dbReference>
<keyword evidence="3" id="KW-1185">Reference proteome</keyword>
<name>A0A564ULN6_9FIRM</name>
<dbReference type="InterPro" id="IPR007345">
    <property type="entry name" value="Polysacch_pyruvyl_Trfase"/>
</dbReference>
<protein>
    <submittedName>
        <fullName evidence="2">Polysaccharide pyruvyl transferase</fullName>
    </submittedName>
</protein>
<evidence type="ECO:0000313" key="2">
    <source>
        <dbReference type="EMBL" id="VUX20122.1"/>
    </source>
</evidence>
<dbReference type="Proteomes" id="UP000409147">
    <property type="component" value="Unassembled WGS sequence"/>
</dbReference>
<keyword evidence="2" id="KW-0808">Transferase</keyword>